<evidence type="ECO:0008006" key="3">
    <source>
        <dbReference type="Google" id="ProtNLM"/>
    </source>
</evidence>
<gene>
    <name evidence="2" type="ORF">MM415B00385_0029</name>
</gene>
<proteinExistence type="predicted"/>
<keyword evidence="1" id="KW-0812">Transmembrane</keyword>
<sequence>MSIKISLKFNHYIMQKQSLTITGLIVMLIGFLFQQAGYDIEQTKIDDFVMVLVQIIGMIGVYWGRYRQGDITLIGKKYE</sequence>
<dbReference type="EMBL" id="MT141541">
    <property type="protein sequence ID" value="QJA65591.1"/>
    <property type="molecule type" value="Genomic_DNA"/>
</dbReference>
<feature type="transmembrane region" description="Helical" evidence="1">
    <location>
        <begin position="48"/>
        <end position="66"/>
    </location>
</feature>
<accession>A0A6M3J988</accession>
<evidence type="ECO:0000313" key="2">
    <source>
        <dbReference type="EMBL" id="QJA65591.1"/>
    </source>
</evidence>
<evidence type="ECO:0000256" key="1">
    <source>
        <dbReference type="SAM" id="Phobius"/>
    </source>
</evidence>
<keyword evidence="1" id="KW-0472">Membrane</keyword>
<name>A0A6M3J988_9ZZZZ</name>
<organism evidence="2">
    <name type="scientific">viral metagenome</name>
    <dbReference type="NCBI Taxonomy" id="1070528"/>
    <lineage>
        <taxon>unclassified sequences</taxon>
        <taxon>metagenomes</taxon>
        <taxon>organismal metagenomes</taxon>
    </lineage>
</organism>
<feature type="transmembrane region" description="Helical" evidence="1">
    <location>
        <begin position="18"/>
        <end position="36"/>
    </location>
</feature>
<reference evidence="2" key="1">
    <citation type="submission" date="2020-03" db="EMBL/GenBank/DDBJ databases">
        <title>The deep terrestrial virosphere.</title>
        <authorList>
            <person name="Holmfeldt K."/>
            <person name="Nilsson E."/>
            <person name="Simone D."/>
            <person name="Lopez-Fernandez M."/>
            <person name="Wu X."/>
            <person name="de Brujin I."/>
            <person name="Lundin D."/>
            <person name="Andersson A."/>
            <person name="Bertilsson S."/>
            <person name="Dopson M."/>
        </authorList>
    </citation>
    <scope>NUCLEOTIDE SEQUENCE</scope>
    <source>
        <strain evidence="2">MM415B00385</strain>
    </source>
</reference>
<keyword evidence="1" id="KW-1133">Transmembrane helix</keyword>
<dbReference type="AlphaFoldDB" id="A0A6M3J988"/>
<protein>
    <recommendedName>
        <fullName evidence="3">Holin</fullName>
    </recommendedName>
</protein>